<dbReference type="InterPro" id="IPR003599">
    <property type="entry name" value="Ig_sub"/>
</dbReference>
<keyword evidence="2 9" id="KW-0812">Transmembrane</keyword>
<dbReference type="SMART" id="SM00408">
    <property type="entry name" value="IGc2"/>
    <property type="match status" value="1"/>
</dbReference>
<feature type="domain" description="Ig-like" evidence="11">
    <location>
        <begin position="25"/>
        <end position="109"/>
    </location>
</feature>
<evidence type="ECO:0000256" key="10">
    <source>
        <dbReference type="SAM" id="SignalP"/>
    </source>
</evidence>
<proteinExistence type="inferred from homology"/>
<feature type="domain" description="Ig-like" evidence="11">
    <location>
        <begin position="151"/>
        <end position="234"/>
    </location>
</feature>
<dbReference type="CDD" id="cd05712">
    <property type="entry name" value="IgV_CD33"/>
    <property type="match status" value="1"/>
</dbReference>
<feature type="signal peptide" evidence="10">
    <location>
        <begin position="1"/>
        <end position="19"/>
    </location>
</feature>
<organism evidence="12 13">
    <name type="scientific">Erinaceus europaeus</name>
    <name type="common">Western European hedgehog</name>
    <dbReference type="NCBI Taxonomy" id="9365"/>
    <lineage>
        <taxon>Eukaryota</taxon>
        <taxon>Metazoa</taxon>
        <taxon>Chordata</taxon>
        <taxon>Craniata</taxon>
        <taxon>Vertebrata</taxon>
        <taxon>Euteleostomi</taxon>
        <taxon>Mammalia</taxon>
        <taxon>Eutheria</taxon>
        <taxon>Laurasiatheria</taxon>
        <taxon>Eulipotyphla</taxon>
        <taxon>Erinaceidae</taxon>
        <taxon>Erinaceinae</taxon>
        <taxon>Erinaceus</taxon>
    </lineage>
</organism>
<keyword evidence="4" id="KW-0130">Cell adhesion</keyword>
<feature type="transmembrane region" description="Helical" evidence="9">
    <location>
        <begin position="357"/>
        <end position="378"/>
    </location>
</feature>
<dbReference type="SUPFAM" id="SSF48726">
    <property type="entry name" value="Immunoglobulin"/>
    <property type="match status" value="3"/>
</dbReference>
<dbReference type="InterPro" id="IPR013106">
    <property type="entry name" value="Ig_V-set"/>
</dbReference>
<evidence type="ECO:0000313" key="12">
    <source>
        <dbReference type="Proteomes" id="UP001652624"/>
    </source>
</evidence>
<keyword evidence="10" id="KW-0732">Signal</keyword>
<dbReference type="InterPro" id="IPR013783">
    <property type="entry name" value="Ig-like_fold"/>
</dbReference>
<feature type="chain" id="PRO_5047236993" evidence="10">
    <location>
        <begin position="20"/>
        <end position="461"/>
    </location>
</feature>
<protein>
    <submittedName>
        <fullName evidence="13">Sialic acid-binding Ig-like lectin 12 isoform X1</fullName>
    </submittedName>
</protein>
<dbReference type="RefSeq" id="XP_060031135.1">
    <property type="nucleotide sequence ID" value="XM_060175152.1"/>
</dbReference>
<dbReference type="GeneID" id="103126074"/>
<dbReference type="InterPro" id="IPR051036">
    <property type="entry name" value="SIGLEC"/>
</dbReference>
<feature type="domain" description="Ig-like" evidence="11">
    <location>
        <begin position="241"/>
        <end position="334"/>
    </location>
</feature>
<dbReference type="PROSITE" id="PS50835">
    <property type="entry name" value="IG_LIKE"/>
    <property type="match status" value="3"/>
</dbReference>
<sequence>MPLLLLLPGLLWGSLGAQGQKGNIPDYGLHVQESVTVQEGLCVQVPCTFSYSRDGWADSTPAHGYWFREGTNALRDAPVATNNPQRRVLKETQGRFLLLGDPKDYNCSLFIRDARKEDQGKYFYRVERGGLKYSYIFNFLSVNVSALTHTPLILIPGTLKSGHPVNLNCSVPWACETVKPLTFSWIGGTITSQGPRNALSSVLTLTPRPQDHGSSLTCRVTFPGVNVNTEKTVQLSVTYPPQNVSITAFMENGTEYTVQANGTMLRVWQGQTLRLVCKSDSNPPANLSWAQESGIRRPYQHGSSGVLVLPQVDVRDEGVLTCRAQNLLGSQHISLSLWLRMRDPGGGPASSGMVSGALVGAGVTAVLFLLLGIVGILLRSRRKEMRPAEGPWDTGEEAGPGLKGHVTESLAGHPPPTPASPSSEDQEVHYASLSFQNPPEPREPQEQEAAGCEYSEIKFQK</sequence>
<gene>
    <name evidence="13" type="primary">LOC103126074</name>
</gene>
<dbReference type="InterPro" id="IPR007110">
    <property type="entry name" value="Ig-like_dom"/>
</dbReference>
<name>A0ABM3W3L9_ERIEU</name>
<comment type="similarity">
    <text evidence="7">Belongs to the immunoglobulin superfamily. SIGLEC (sialic acid binding Ig-like lectin) family.</text>
</comment>
<evidence type="ECO:0000256" key="8">
    <source>
        <dbReference type="SAM" id="MobiDB-lite"/>
    </source>
</evidence>
<dbReference type="Pfam" id="PF07686">
    <property type="entry name" value="V-set"/>
    <property type="match status" value="1"/>
</dbReference>
<evidence type="ECO:0000256" key="1">
    <source>
        <dbReference type="ARBA" id="ARBA00004479"/>
    </source>
</evidence>
<evidence type="ECO:0000256" key="6">
    <source>
        <dbReference type="ARBA" id="ARBA00023136"/>
    </source>
</evidence>
<evidence type="ECO:0000256" key="4">
    <source>
        <dbReference type="ARBA" id="ARBA00022889"/>
    </source>
</evidence>
<dbReference type="PANTHER" id="PTHR12035">
    <property type="entry name" value="SIALIC ACID BINDING IMMUNOGLOBULIN-LIKE LECTIN"/>
    <property type="match status" value="1"/>
</dbReference>
<evidence type="ECO:0000256" key="5">
    <source>
        <dbReference type="ARBA" id="ARBA00022989"/>
    </source>
</evidence>
<dbReference type="Proteomes" id="UP001652624">
    <property type="component" value="Chromosome 2"/>
</dbReference>
<evidence type="ECO:0000256" key="7">
    <source>
        <dbReference type="ARBA" id="ARBA00038361"/>
    </source>
</evidence>
<dbReference type="PANTHER" id="PTHR12035:SF136">
    <property type="entry name" value="MYELOID CELL SURFACE ANTIGEN CD33"/>
    <property type="match status" value="1"/>
</dbReference>
<evidence type="ECO:0000256" key="3">
    <source>
        <dbReference type="ARBA" id="ARBA00022734"/>
    </source>
</evidence>
<dbReference type="Pfam" id="PF13895">
    <property type="entry name" value="Ig_2"/>
    <property type="match status" value="1"/>
</dbReference>
<evidence type="ECO:0000313" key="13">
    <source>
        <dbReference type="RefSeq" id="XP_060031135.1"/>
    </source>
</evidence>
<evidence type="ECO:0000256" key="9">
    <source>
        <dbReference type="SAM" id="Phobius"/>
    </source>
</evidence>
<feature type="region of interest" description="Disordered" evidence="8">
    <location>
        <begin position="384"/>
        <end position="461"/>
    </location>
</feature>
<reference evidence="13" key="2">
    <citation type="submission" date="2025-08" db="UniProtKB">
        <authorList>
            <consortium name="RefSeq"/>
        </authorList>
    </citation>
    <scope>IDENTIFICATION</scope>
</reference>
<keyword evidence="6 9" id="KW-0472">Membrane</keyword>
<accession>A0ABM3W3L9</accession>
<comment type="subcellular location">
    <subcellularLocation>
        <location evidence="1">Membrane</location>
        <topology evidence="1">Single-pass type I membrane protein</topology>
    </subcellularLocation>
</comment>
<keyword evidence="3" id="KW-0430">Lectin</keyword>
<evidence type="ECO:0000256" key="2">
    <source>
        <dbReference type="ARBA" id="ARBA00022692"/>
    </source>
</evidence>
<dbReference type="Gene3D" id="2.60.40.10">
    <property type="entry name" value="Immunoglobulins"/>
    <property type="match status" value="3"/>
</dbReference>
<dbReference type="SMART" id="SM00409">
    <property type="entry name" value="IG"/>
    <property type="match status" value="3"/>
</dbReference>
<dbReference type="InterPro" id="IPR003598">
    <property type="entry name" value="Ig_sub2"/>
</dbReference>
<keyword evidence="12" id="KW-1185">Reference proteome</keyword>
<keyword evidence="5 9" id="KW-1133">Transmembrane helix</keyword>
<dbReference type="InterPro" id="IPR036179">
    <property type="entry name" value="Ig-like_dom_sf"/>
</dbReference>
<reference evidence="12" key="1">
    <citation type="submission" date="2025-05" db="UniProtKB">
        <authorList>
            <consortium name="RefSeq"/>
        </authorList>
    </citation>
    <scope>NUCLEOTIDE SEQUENCE [LARGE SCALE GENOMIC DNA]</scope>
</reference>
<evidence type="ECO:0000259" key="11">
    <source>
        <dbReference type="PROSITE" id="PS50835"/>
    </source>
</evidence>